<dbReference type="Pfam" id="PF00669">
    <property type="entry name" value="Flagellin_N"/>
    <property type="match status" value="1"/>
</dbReference>
<organism evidence="2 3">
    <name type="scientific">Jeotgalibacillus marinus</name>
    <dbReference type="NCBI Taxonomy" id="86667"/>
    <lineage>
        <taxon>Bacteria</taxon>
        <taxon>Bacillati</taxon>
        <taxon>Bacillota</taxon>
        <taxon>Bacilli</taxon>
        <taxon>Bacillales</taxon>
        <taxon>Caryophanaceae</taxon>
        <taxon>Jeotgalibacillus</taxon>
    </lineage>
</organism>
<dbReference type="PANTHER" id="PTHR42792:SF1">
    <property type="entry name" value="FLAGELLAR HOOK-ASSOCIATED PROTEIN 3"/>
    <property type="match status" value="1"/>
</dbReference>
<feature type="domain" description="Flagellin N-terminal" evidence="1">
    <location>
        <begin position="5"/>
        <end position="141"/>
    </location>
</feature>
<keyword evidence="2" id="KW-0969">Cilium</keyword>
<dbReference type="InterPro" id="IPR001029">
    <property type="entry name" value="Flagellin_N"/>
</dbReference>
<dbReference type="PANTHER" id="PTHR42792">
    <property type="entry name" value="FLAGELLIN"/>
    <property type="match status" value="1"/>
</dbReference>
<evidence type="ECO:0000313" key="3">
    <source>
        <dbReference type="Proteomes" id="UP001556040"/>
    </source>
</evidence>
<keyword evidence="2" id="KW-0966">Cell projection</keyword>
<dbReference type="InterPro" id="IPR001492">
    <property type="entry name" value="Flagellin"/>
</dbReference>
<dbReference type="Proteomes" id="UP001556040">
    <property type="component" value="Unassembled WGS sequence"/>
</dbReference>
<dbReference type="SUPFAM" id="SSF64518">
    <property type="entry name" value="Phase 1 flagellin"/>
    <property type="match status" value="1"/>
</dbReference>
<evidence type="ECO:0000313" key="2">
    <source>
        <dbReference type="EMBL" id="MEW9502258.1"/>
    </source>
</evidence>
<comment type="caution">
    <text evidence="2">The sequence shown here is derived from an EMBL/GenBank/DDBJ whole genome shotgun (WGS) entry which is preliminary data.</text>
</comment>
<dbReference type="EMBL" id="JBFMIA010000009">
    <property type="protein sequence ID" value="MEW9502258.1"/>
    <property type="molecule type" value="Genomic_DNA"/>
</dbReference>
<name>A0ABV3Q565_9BACL</name>
<dbReference type="NCBIfam" id="TIGR02550">
    <property type="entry name" value="flagell_flgL"/>
    <property type="match status" value="1"/>
</dbReference>
<keyword evidence="2" id="KW-0282">Flagellum</keyword>
<reference evidence="2 3" key="1">
    <citation type="journal article" date="1979" name="Int. J. Syst. Evol. Microbiol.">
        <title>Bacillus globisporus subsp. marinus subsp. nov.</title>
        <authorList>
            <person name="Liu H."/>
        </authorList>
    </citation>
    <scope>NUCLEOTIDE SEQUENCE [LARGE SCALE GENOMIC DNA]</scope>
    <source>
        <strain evidence="2 3">DSM 1297</strain>
    </source>
</reference>
<dbReference type="Gene3D" id="1.20.1330.10">
    <property type="entry name" value="f41 fragment of flagellin, N-terminal domain"/>
    <property type="match status" value="1"/>
</dbReference>
<dbReference type="InterPro" id="IPR013384">
    <property type="entry name" value="Flagell_FlgL"/>
</dbReference>
<gene>
    <name evidence="2" type="primary">flgL</name>
    <name evidence="2" type="ORF">AB1471_10670</name>
</gene>
<proteinExistence type="predicted"/>
<protein>
    <submittedName>
        <fullName evidence="2">Flagellar hook-associated protein FlgL</fullName>
    </submittedName>
</protein>
<keyword evidence="3" id="KW-1185">Reference proteome</keyword>
<evidence type="ECO:0000259" key="1">
    <source>
        <dbReference type="Pfam" id="PF00669"/>
    </source>
</evidence>
<sequence length="358" mass="39864">MRVTQSMLSSSALNNLNSSYQRMQTYTNQLTTGKKITKPSQDPVVAMQSINYRTEVGEIRQYLDRNIPQVYSWMDNTDSSLDEVGKVMTRISELTIQAANETLGDNELQAIAKELTQLIEHVGAIGNTQVNGQYIFNGTDTSNAPFDLEKINIAIADMDLPNEEYLFVYDSKTFEWNEEEGVFTDGTSNYVLIDDQFVDADTSEPLPADEVVVMEKSALPTNSEEVTIEVMKGVEIGVNIAAGEVFTAELFGDLYALTNKLNAGESGEEISPFIEKIDNHMDAFLSQRAEVGAKYNRVEMIDARLVEQEVIAINAMSNNEDVDIERVIMDLLSEETVLNATLAVTSNIIQTSLVDYLR</sequence>
<accession>A0ABV3Q565</accession>
<dbReference type="RefSeq" id="WP_367779752.1">
    <property type="nucleotide sequence ID" value="NZ_JBFMIA010000009.1"/>
</dbReference>